<dbReference type="InterPro" id="IPR001584">
    <property type="entry name" value="Integrase_cat-core"/>
</dbReference>
<dbReference type="SUPFAM" id="SSF46689">
    <property type="entry name" value="Homeodomain-like"/>
    <property type="match status" value="1"/>
</dbReference>
<dbReference type="Pfam" id="PF13683">
    <property type="entry name" value="rve_3"/>
    <property type="match status" value="1"/>
</dbReference>
<dbReference type="RefSeq" id="WP_284824615.1">
    <property type="nucleotide sequence ID" value="NZ_CP126969.1"/>
</dbReference>
<dbReference type="NCBIfam" id="NF033577">
    <property type="entry name" value="transpos_IS481"/>
    <property type="match status" value="1"/>
</dbReference>
<protein>
    <submittedName>
        <fullName evidence="2">IS481 family transposase</fullName>
    </submittedName>
</protein>
<dbReference type="PROSITE" id="PS50994">
    <property type="entry name" value="INTEGRASE"/>
    <property type="match status" value="1"/>
</dbReference>
<feature type="domain" description="Integrase catalytic" evidence="1">
    <location>
        <begin position="134"/>
        <end position="304"/>
    </location>
</feature>
<dbReference type="InterPro" id="IPR055247">
    <property type="entry name" value="InsJ-like_HTH"/>
</dbReference>
<evidence type="ECO:0000313" key="3">
    <source>
        <dbReference type="Proteomes" id="UP001225598"/>
    </source>
</evidence>
<dbReference type="InterPro" id="IPR036397">
    <property type="entry name" value="RNaseH_sf"/>
</dbReference>
<gene>
    <name evidence="2" type="ORF">QP027_10310</name>
</gene>
<name>A0ABY8VCT6_9CORY</name>
<proteinExistence type="predicted"/>
<dbReference type="Proteomes" id="UP001225598">
    <property type="component" value="Chromosome"/>
</dbReference>
<sequence length="398" mass="44803">MSYNNPNLAIVKAITEQKMSVSEASRYFQRSRQWIYTLLKRYETGGPEAVLPQSTAPRSSPNKTSVAIVTAIVSIRTELTAKGADNGPDTIAWVLSQRGMHAPAESTIRRILHQQGLITPQPAKRPKSSLRRFEATLPNECWQADVTYLRLCNGRDVEVLDFLDDHSRYLLYLVAYPRVYGPTVVRAISTITAEYGLPQSTLTDNGLIFTARLAGAKGGKNGFEKFLENNSIKQKNGRVAHPQTQGKIERFHQTLKKWIRARPPAQTIPELQKQLDEFRHWYNHERCHRALGRNTPHQAYIALPKAGPQPLVTDDHRIRNDKVDPAGRITLRFAGEMRYLGIGRAHAGTRTLTVITGTRAMTSNADTGEVIAEHHIDTGRRYQPNLIKNTQTRTTETP</sequence>
<dbReference type="Gene3D" id="3.30.420.10">
    <property type="entry name" value="Ribonuclease H-like superfamily/Ribonuclease H"/>
    <property type="match status" value="1"/>
</dbReference>
<dbReference type="Pfam" id="PF13518">
    <property type="entry name" value="HTH_28"/>
    <property type="match status" value="1"/>
</dbReference>
<keyword evidence="3" id="KW-1185">Reference proteome</keyword>
<organism evidence="2 3">
    <name type="scientific">Corynebacterium breve</name>
    <dbReference type="NCBI Taxonomy" id="3049799"/>
    <lineage>
        <taxon>Bacteria</taxon>
        <taxon>Bacillati</taxon>
        <taxon>Actinomycetota</taxon>
        <taxon>Actinomycetes</taxon>
        <taxon>Mycobacteriales</taxon>
        <taxon>Corynebacteriaceae</taxon>
        <taxon>Corynebacterium</taxon>
    </lineage>
</organism>
<reference evidence="2 3" key="1">
    <citation type="submission" date="2023-05" db="EMBL/GenBank/DDBJ databases">
        <title>Corynebacterium suedekumii sp. nov. and Corynebacterium breve sp. nov. isolated from raw cow's milk.</title>
        <authorList>
            <person name="Baer M.K."/>
            <person name="Mehl L."/>
            <person name="Hellmuth R."/>
            <person name="Marke G."/>
            <person name="Lipski A."/>
        </authorList>
    </citation>
    <scope>NUCLEOTIDE SEQUENCE [LARGE SCALE GENOMIC DNA]</scope>
    <source>
        <strain evidence="2 3">R4</strain>
    </source>
</reference>
<evidence type="ECO:0000313" key="2">
    <source>
        <dbReference type="EMBL" id="WIM67481.1"/>
    </source>
</evidence>
<dbReference type="InterPro" id="IPR012337">
    <property type="entry name" value="RNaseH-like_sf"/>
</dbReference>
<dbReference type="PANTHER" id="PTHR35004:SF7">
    <property type="entry name" value="INTEGRASE PROTEIN"/>
    <property type="match status" value="1"/>
</dbReference>
<dbReference type="EMBL" id="CP126969">
    <property type="protein sequence ID" value="WIM67481.1"/>
    <property type="molecule type" value="Genomic_DNA"/>
</dbReference>
<dbReference type="InterPro" id="IPR047656">
    <property type="entry name" value="IS481-like_transpos"/>
</dbReference>
<dbReference type="PANTHER" id="PTHR35004">
    <property type="entry name" value="TRANSPOSASE RV3428C-RELATED"/>
    <property type="match status" value="1"/>
</dbReference>
<dbReference type="InterPro" id="IPR009057">
    <property type="entry name" value="Homeodomain-like_sf"/>
</dbReference>
<evidence type="ECO:0000259" key="1">
    <source>
        <dbReference type="PROSITE" id="PS50994"/>
    </source>
</evidence>
<dbReference type="SUPFAM" id="SSF53098">
    <property type="entry name" value="Ribonuclease H-like"/>
    <property type="match status" value="1"/>
</dbReference>
<accession>A0ABY8VCT6</accession>